<dbReference type="Proteomes" id="UP001054854">
    <property type="component" value="Unassembled WGS sequence"/>
</dbReference>
<dbReference type="Gene3D" id="3.90.1200.10">
    <property type="match status" value="1"/>
</dbReference>
<sequence length="267" mass="29193">MPVPRIHWHDLPAAALAAVEQHTGPVLEATTAMGGMNSGIAATLRTPAATLFVKGIPADHPQARHQAFEAAINPHLPTASPRLLWRVREGGWDLLGYERIEGRHADYSPGSPDLPLVTRALAELQQTPCPDLSIKRADQRWSRYTDPGAVGQLAGDTLLHTDFAPDNVLIADRAHIIDWAWPTLGAAWIDPAILALRLLDAGHTAPGADAVAQQVPSWEAAPRGAVAAFSEANARLWDEIARSDPQPWKKNMARHAHDWLTYWRTRP</sequence>
<accession>A0ABQ3TUG7</accession>
<dbReference type="InterPro" id="IPR011009">
    <property type="entry name" value="Kinase-like_dom_sf"/>
</dbReference>
<evidence type="ECO:0000313" key="1">
    <source>
        <dbReference type="EMBL" id="GHJ26982.1"/>
    </source>
</evidence>
<comment type="caution">
    <text evidence="1">The sequence shown here is derived from an EMBL/GenBank/DDBJ whole genome shotgun (WGS) entry which is preliminary data.</text>
</comment>
<dbReference type="RefSeq" id="WP_236256334.1">
    <property type="nucleotide sequence ID" value="NZ_BNEK01000003.1"/>
</dbReference>
<dbReference type="EMBL" id="BNEK01000003">
    <property type="protein sequence ID" value="GHJ26982.1"/>
    <property type="molecule type" value="Genomic_DNA"/>
</dbReference>
<keyword evidence="2" id="KW-1185">Reference proteome</keyword>
<reference evidence="1" key="1">
    <citation type="submission" date="2024-05" db="EMBL/GenBank/DDBJ databases">
        <title>Whole genome shotgun sequence of Streptomyces hygroscopicus NBRC 113678.</title>
        <authorList>
            <person name="Komaki H."/>
            <person name="Tamura T."/>
        </authorList>
    </citation>
    <scope>NUCLEOTIDE SEQUENCE</scope>
    <source>
        <strain evidence="1">N11-34</strain>
    </source>
</reference>
<name>A0ABQ3TUG7_STRHY</name>
<organism evidence="1 2">
    <name type="scientific">Streptomyces hygroscopicus</name>
    <dbReference type="NCBI Taxonomy" id="1912"/>
    <lineage>
        <taxon>Bacteria</taxon>
        <taxon>Bacillati</taxon>
        <taxon>Actinomycetota</taxon>
        <taxon>Actinomycetes</taxon>
        <taxon>Kitasatosporales</taxon>
        <taxon>Streptomycetaceae</taxon>
        <taxon>Streptomyces</taxon>
        <taxon>Streptomyces violaceusniger group</taxon>
    </lineage>
</organism>
<protein>
    <recommendedName>
        <fullName evidence="3">Aminoglycoside phosphotransferase</fullName>
    </recommendedName>
</protein>
<dbReference type="SUPFAM" id="SSF56112">
    <property type="entry name" value="Protein kinase-like (PK-like)"/>
    <property type="match status" value="1"/>
</dbReference>
<evidence type="ECO:0008006" key="3">
    <source>
        <dbReference type="Google" id="ProtNLM"/>
    </source>
</evidence>
<evidence type="ECO:0000313" key="2">
    <source>
        <dbReference type="Proteomes" id="UP001054854"/>
    </source>
</evidence>
<proteinExistence type="predicted"/>
<gene>
    <name evidence="1" type="ORF">TPA0910_14150</name>
</gene>